<dbReference type="InterPro" id="IPR050624">
    <property type="entry name" value="HTH-type_Tx_Regulator"/>
</dbReference>
<gene>
    <name evidence="4" type="ORF">E7Z75_08905</name>
</gene>
<dbReference type="Pfam" id="PF00440">
    <property type="entry name" value="TetR_N"/>
    <property type="match status" value="1"/>
</dbReference>
<name>A0A8T3VT99_METOL</name>
<protein>
    <submittedName>
        <fullName evidence="4">TetR/AcrR family transcriptional regulator</fullName>
    </submittedName>
</protein>
<dbReference type="Proteomes" id="UP000732619">
    <property type="component" value="Unassembled WGS sequence"/>
</dbReference>
<evidence type="ECO:0000313" key="4">
    <source>
        <dbReference type="EMBL" id="MBE6513240.1"/>
    </source>
</evidence>
<sequence>MLFERENTEEKIITATFNILQKEGVQKATTKKIAAEAEVNEVTIFRKFENKKNLIEATKDYYMATLLSKLEETFDFDEEDTIEEYLKRSFHGVLDFTEEDFNIIRVAMQEIEGASDKKLLISQITDAIINKLEEFFMLQLEKGTIKNVNSKAISVMCFSIIFQSTILWQIYGNDEDIDSDYFANDYLDIIFNGIKP</sequence>
<reference evidence="4" key="1">
    <citation type="submission" date="2019-04" db="EMBL/GenBank/DDBJ databases">
        <title>Evolution of Biomass-Degrading Anaerobic Consortia Revealed by Metagenomics.</title>
        <authorList>
            <person name="Peng X."/>
        </authorList>
    </citation>
    <scope>NUCLEOTIDE SEQUENCE</scope>
    <source>
        <strain evidence="4">SIG14</strain>
    </source>
</reference>
<dbReference type="GO" id="GO:0003677">
    <property type="term" value="F:DNA binding"/>
    <property type="evidence" value="ECO:0007669"/>
    <property type="project" value="UniProtKB-UniRule"/>
</dbReference>
<organism evidence="4 5">
    <name type="scientific">Methanobrevibacter olleyae</name>
    <dbReference type="NCBI Taxonomy" id="294671"/>
    <lineage>
        <taxon>Archaea</taxon>
        <taxon>Methanobacteriati</taxon>
        <taxon>Methanobacteriota</taxon>
        <taxon>Methanomada group</taxon>
        <taxon>Methanobacteria</taxon>
        <taxon>Methanobacteriales</taxon>
        <taxon>Methanobacteriaceae</taxon>
        <taxon>Methanobrevibacter</taxon>
    </lineage>
</organism>
<evidence type="ECO:0000259" key="3">
    <source>
        <dbReference type="PROSITE" id="PS50977"/>
    </source>
</evidence>
<evidence type="ECO:0000256" key="2">
    <source>
        <dbReference type="PROSITE-ProRule" id="PRU00335"/>
    </source>
</evidence>
<evidence type="ECO:0000313" key="5">
    <source>
        <dbReference type="Proteomes" id="UP000732619"/>
    </source>
</evidence>
<dbReference type="PANTHER" id="PTHR43479">
    <property type="entry name" value="ACREF/ENVCD OPERON REPRESSOR-RELATED"/>
    <property type="match status" value="1"/>
</dbReference>
<dbReference type="Gene3D" id="1.10.10.60">
    <property type="entry name" value="Homeodomain-like"/>
    <property type="match status" value="1"/>
</dbReference>
<dbReference type="PANTHER" id="PTHR43479:SF11">
    <property type="entry name" value="ACREF_ENVCD OPERON REPRESSOR-RELATED"/>
    <property type="match status" value="1"/>
</dbReference>
<dbReference type="SUPFAM" id="SSF46689">
    <property type="entry name" value="Homeodomain-like"/>
    <property type="match status" value="1"/>
</dbReference>
<comment type="caution">
    <text evidence="4">The sequence shown here is derived from an EMBL/GenBank/DDBJ whole genome shotgun (WGS) entry which is preliminary data.</text>
</comment>
<evidence type="ECO:0000256" key="1">
    <source>
        <dbReference type="ARBA" id="ARBA00023125"/>
    </source>
</evidence>
<dbReference type="PROSITE" id="PS50977">
    <property type="entry name" value="HTH_TETR_2"/>
    <property type="match status" value="1"/>
</dbReference>
<feature type="domain" description="HTH tetR-type" evidence="3">
    <location>
        <begin position="6"/>
        <end position="66"/>
    </location>
</feature>
<proteinExistence type="predicted"/>
<dbReference type="Gene3D" id="1.10.357.10">
    <property type="entry name" value="Tetracycline Repressor, domain 2"/>
    <property type="match status" value="1"/>
</dbReference>
<dbReference type="EMBL" id="SUTG01000060">
    <property type="protein sequence ID" value="MBE6513240.1"/>
    <property type="molecule type" value="Genomic_DNA"/>
</dbReference>
<keyword evidence="1 2" id="KW-0238">DNA-binding</keyword>
<feature type="DNA-binding region" description="H-T-H motif" evidence="2">
    <location>
        <begin position="29"/>
        <end position="48"/>
    </location>
</feature>
<dbReference type="SUPFAM" id="SSF48498">
    <property type="entry name" value="Tetracyclin repressor-like, C-terminal domain"/>
    <property type="match status" value="1"/>
</dbReference>
<dbReference type="InterPro" id="IPR001647">
    <property type="entry name" value="HTH_TetR"/>
</dbReference>
<dbReference type="InterPro" id="IPR036271">
    <property type="entry name" value="Tet_transcr_reg_TetR-rel_C_sf"/>
</dbReference>
<dbReference type="AlphaFoldDB" id="A0A8T3VT99"/>
<dbReference type="InterPro" id="IPR009057">
    <property type="entry name" value="Homeodomain-like_sf"/>
</dbReference>
<accession>A0A8T3VT99</accession>